<dbReference type="InterPro" id="IPR006384">
    <property type="entry name" value="HAD_hydro_PyrdxlP_Pase-like"/>
</dbReference>
<dbReference type="Proteomes" id="UP000601171">
    <property type="component" value="Unassembled WGS sequence"/>
</dbReference>
<dbReference type="Gene3D" id="3.40.50.1000">
    <property type="entry name" value="HAD superfamily/HAD-like"/>
    <property type="match status" value="1"/>
</dbReference>
<evidence type="ECO:0000313" key="3">
    <source>
        <dbReference type="EMBL" id="MBC8589114.1"/>
    </source>
</evidence>
<comment type="caution">
    <text evidence="3">The sequence shown here is derived from an EMBL/GenBank/DDBJ whole genome shotgun (WGS) entry which is preliminary data.</text>
</comment>
<dbReference type="EMBL" id="JACRTG010000030">
    <property type="protein sequence ID" value="MBC8589114.1"/>
    <property type="molecule type" value="Genomic_DNA"/>
</dbReference>
<dbReference type="NCBIfam" id="TIGR01489">
    <property type="entry name" value="DKMTPPase-SF"/>
    <property type="match status" value="1"/>
</dbReference>
<dbReference type="GO" id="GO:0000287">
    <property type="term" value="F:magnesium ion binding"/>
    <property type="evidence" value="ECO:0007669"/>
    <property type="project" value="TreeGrafter"/>
</dbReference>
<dbReference type="GO" id="GO:0005737">
    <property type="term" value="C:cytoplasm"/>
    <property type="evidence" value="ECO:0007669"/>
    <property type="project" value="TreeGrafter"/>
</dbReference>
<accession>A0A926EZ84</accession>
<comment type="similarity">
    <text evidence="1">Belongs to the HAD-like hydrolase superfamily. SerB family.</text>
</comment>
<evidence type="ECO:0000256" key="2">
    <source>
        <dbReference type="ARBA" id="ARBA00022801"/>
    </source>
</evidence>
<gene>
    <name evidence="3" type="ORF">H8707_12910</name>
</gene>
<sequence length="225" mass="25809">MIEINDLKDIAILVDFDGTITTEDTNDVLENKYASEKVKELGKLYDRGEIDLINLFNSLFSEIKLTEEEYIDFIVNGFQLTDGFIDFYNNVKSHNIEFAIVSGGFDNGIKSILNKYGIEDATILANHLKFNGRDITIQFHDGDDLNCCEYGPCGNCKLRHYRRYKDKYKKVIFIGDGNTDKKVANIADVVFAKDSLLKYCISNGIEHIPWKDFNDINKRIFEVKS</sequence>
<evidence type="ECO:0000313" key="4">
    <source>
        <dbReference type="Proteomes" id="UP000601171"/>
    </source>
</evidence>
<name>A0A926EZ84_9FIRM</name>
<dbReference type="PANTHER" id="PTHR43344">
    <property type="entry name" value="PHOSPHOSERINE PHOSPHATASE"/>
    <property type="match status" value="1"/>
</dbReference>
<dbReference type="PANTHER" id="PTHR43344:SF21">
    <property type="entry name" value="POLYOL PHOSPHATE PHOSPHATASE PYP1"/>
    <property type="match status" value="1"/>
</dbReference>
<dbReference type="SUPFAM" id="SSF56784">
    <property type="entry name" value="HAD-like"/>
    <property type="match status" value="1"/>
</dbReference>
<keyword evidence="4" id="KW-1185">Reference proteome</keyword>
<dbReference type="NCBIfam" id="TIGR01488">
    <property type="entry name" value="HAD-SF-IB"/>
    <property type="match status" value="1"/>
</dbReference>
<reference evidence="3" key="1">
    <citation type="submission" date="2020-08" db="EMBL/GenBank/DDBJ databases">
        <title>Genome public.</title>
        <authorList>
            <person name="Liu C."/>
            <person name="Sun Q."/>
        </authorList>
    </citation>
    <scope>NUCLEOTIDE SEQUENCE</scope>
    <source>
        <strain evidence="3">BX21</strain>
    </source>
</reference>
<dbReference type="InterPro" id="IPR023214">
    <property type="entry name" value="HAD_sf"/>
</dbReference>
<dbReference type="InterPro" id="IPR050582">
    <property type="entry name" value="HAD-like_SerB"/>
</dbReference>
<dbReference type="EC" id="3.1.3.-" evidence="3"/>
<dbReference type="Gene3D" id="3.90.1470.20">
    <property type="match status" value="1"/>
</dbReference>
<dbReference type="GO" id="GO:0036424">
    <property type="term" value="F:L-phosphoserine phosphatase activity"/>
    <property type="evidence" value="ECO:0007669"/>
    <property type="project" value="TreeGrafter"/>
</dbReference>
<protein>
    <submittedName>
        <fullName evidence="3">MtnX-like HAD-IB family phosphatase</fullName>
        <ecNumber evidence="3">3.1.3.-</ecNumber>
    </submittedName>
</protein>
<dbReference type="AlphaFoldDB" id="A0A926EZ84"/>
<dbReference type="GO" id="GO:0006564">
    <property type="term" value="P:L-serine biosynthetic process"/>
    <property type="evidence" value="ECO:0007669"/>
    <property type="project" value="TreeGrafter"/>
</dbReference>
<proteinExistence type="inferred from homology"/>
<keyword evidence="2 3" id="KW-0378">Hydrolase</keyword>
<dbReference type="Pfam" id="PF12710">
    <property type="entry name" value="HAD"/>
    <property type="match status" value="1"/>
</dbReference>
<organism evidence="3 4">
    <name type="scientific">Paratissierella segnis</name>
    <dbReference type="NCBI Taxonomy" id="2763679"/>
    <lineage>
        <taxon>Bacteria</taxon>
        <taxon>Bacillati</taxon>
        <taxon>Bacillota</taxon>
        <taxon>Tissierellia</taxon>
        <taxon>Tissierellales</taxon>
        <taxon>Tissierellaceae</taxon>
        <taxon>Paratissierella</taxon>
    </lineage>
</organism>
<dbReference type="RefSeq" id="WP_262430576.1">
    <property type="nucleotide sequence ID" value="NZ_JACRTG010000030.1"/>
</dbReference>
<dbReference type="InterPro" id="IPR036412">
    <property type="entry name" value="HAD-like_sf"/>
</dbReference>
<evidence type="ECO:0000256" key="1">
    <source>
        <dbReference type="ARBA" id="ARBA00009184"/>
    </source>
</evidence>